<dbReference type="EMBL" id="CP042187">
    <property type="protein sequence ID" value="QDS69466.1"/>
    <property type="molecule type" value="Genomic_DNA"/>
</dbReference>
<sequence length="475" mass="52782">MAAMAMDALQGQIQYFEGQANRIQTQVDTHKLQFTVLNTRLDDIAFTITQLKGFQSQLDGGMHQQSGSQALLHSGTAGIRDSQNAAAIGSDPHVGGSLDQPKETTMSRYTAHHAEFVINWMREETQRYGANKAFIQRLTTDFNKSFGADRSYNAMQGFISRLRKSGQLEPTTTSGESEGAATPTATIETHVGFHTPPATPQKPRDSYVEFIDHCAVLIHTGNDQWYELRCHICGRNASVNGVFFKGWEGVLRHLVKAHDDLDIVEDEDDIDYVLRKCALRQVTLAEIEQIEKGMHKIDKIRKEDQFAAEQVRSSGVVARLQHLEEQDLSNAGGDVEMTIAAAEIDNEELNFECSLCRRASKPTETPEFCPLCGWAVCMTCFTDGSLLTENRPVHYCFANETVESEQQVSTTLTPPELGRWNSEFAATELAPMLDLLDAFCPCTLSGHECKAIICNNKKLCLVRPSAPFPTKKPVC</sequence>
<dbReference type="AlphaFoldDB" id="A0A517L1G9"/>
<organism evidence="1 2">
    <name type="scientific">Venturia effusa</name>
    <dbReference type="NCBI Taxonomy" id="50376"/>
    <lineage>
        <taxon>Eukaryota</taxon>
        <taxon>Fungi</taxon>
        <taxon>Dikarya</taxon>
        <taxon>Ascomycota</taxon>
        <taxon>Pezizomycotina</taxon>
        <taxon>Dothideomycetes</taxon>
        <taxon>Pleosporomycetidae</taxon>
        <taxon>Venturiales</taxon>
        <taxon>Venturiaceae</taxon>
        <taxon>Venturia</taxon>
    </lineage>
</organism>
<accession>A0A517L1G9</accession>
<dbReference type="OrthoDB" id="10386151at2759"/>
<dbReference type="Proteomes" id="UP000316270">
    <property type="component" value="Chromosome 3"/>
</dbReference>
<name>A0A517L1G9_9PEZI</name>
<gene>
    <name evidence="1" type="ORF">FKW77_006235</name>
</gene>
<proteinExistence type="predicted"/>
<evidence type="ECO:0000313" key="2">
    <source>
        <dbReference type="Proteomes" id="UP000316270"/>
    </source>
</evidence>
<evidence type="ECO:0000313" key="1">
    <source>
        <dbReference type="EMBL" id="QDS69466.1"/>
    </source>
</evidence>
<keyword evidence="2" id="KW-1185">Reference proteome</keyword>
<protein>
    <submittedName>
        <fullName evidence="1">Uncharacterized protein</fullName>
    </submittedName>
</protein>
<reference evidence="1 2" key="1">
    <citation type="submission" date="2019-07" db="EMBL/GenBank/DDBJ databases">
        <title>Finished genome of Venturia effusa.</title>
        <authorList>
            <person name="Young C.A."/>
            <person name="Cox M.P."/>
            <person name="Ganley A.R.D."/>
            <person name="David W.J."/>
        </authorList>
    </citation>
    <scope>NUCLEOTIDE SEQUENCE [LARGE SCALE GENOMIC DNA]</scope>
    <source>
        <strain evidence="2">albino</strain>
    </source>
</reference>